<name>A0A8T4L9X8_9ARCH</name>
<dbReference type="InterPro" id="IPR050698">
    <property type="entry name" value="MBL"/>
</dbReference>
<reference evidence="2" key="1">
    <citation type="submission" date="2021-03" db="EMBL/GenBank/DDBJ databases">
        <authorList>
            <person name="Jaffe A."/>
        </authorList>
    </citation>
    <scope>NUCLEOTIDE SEQUENCE</scope>
    <source>
        <strain evidence="2">RIFCSPLOWO2_01_FULL_AR10_48_17</strain>
    </source>
</reference>
<dbReference type="Proteomes" id="UP000675968">
    <property type="component" value="Unassembled WGS sequence"/>
</dbReference>
<dbReference type="SUPFAM" id="SSF56281">
    <property type="entry name" value="Metallo-hydrolase/oxidoreductase"/>
    <property type="match status" value="1"/>
</dbReference>
<dbReference type="InterPro" id="IPR036866">
    <property type="entry name" value="RibonucZ/Hydroxyglut_hydro"/>
</dbReference>
<sequence>MRLFFEKGIWFSEGNSKIAVDPSSGKKKADVAIISHGHSDHVSVGHKQYLMTLATYELLKVQGKNVKKTESTEFGKQHSIGECNIRFENSGHILGSGQIVLENASTTVISGDFKLEDSLLTQGAVPVPCDTLVMETTFGLPQYAFPPREDVYQEMGQWIEKNVKANKFVVLCGYALGKSQELTKIVNEYSNQVPLVHERVFQNNQVYEKFGLKLGKYLLANHNLKDSNVMIIPPSLFDKTLVPALEFSTGKKVVSAVATGWPYGYGFDKSFCLSDHCDYNELLDYVQQSNPKQVLTMHGYAKEFAQAVTRKFRIPARALGDKSQQSLAEFAFA</sequence>
<reference evidence="2" key="2">
    <citation type="submission" date="2021-05" db="EMBL/GenBank/DDBJ databases">
        <title>Protein family content uncovers lineage relationships and bacterial pathway maintenance mechanisms in DPANN archaea.</title>
        <authorList>
            <person name="Castelle C.J."/>
            <person name="Meheust R."/>
            <person name="Jaffe A.L."/>
            <person name="Seitz K."/>
            <person name="Gong X."/>
            <person name="Baker B.J."/>
            <person name="Banfield J.F."/>
        </authorList>
    </citation>
    <scope>NUCLEOTIDE SEQUENCE</scope>
    <source>
        <strain evidence="2">RIFCSPLOWO2_01_FULL_AR10_48_17</strain>
    </source>
</reference>
<gene>
    <name evidence="2" type="ORF">J4215_02975</name>
</gene>
<dbReference type="Gene3D" id="3.40.50.12650">
    <property type="match status" value="1"/>
</dbReference>
<evidence type="ECO:0000313" key="2">
    <source>
        <dbReference type="EMBL" id="MBS3061520.1"/>
    </source>
</evidence>
<feature type="domain" description="Zn-dependent metallo-hydrolase RNA specificity" evidence="1">
    <location>
        <begin position="273"/>
        <end position="316"/>
    </location>
</feature>
<dbReference type="Gene3D" id="3.60.15.10">
    <property type="entry name" value="Ribonuclease Z/Hydroxyacylglutathione hydrolase-like"/>
    <property type="match status" value="1"/>
</dbReference>
<evidence type="ECO:0000313" key="3">
    <source>
        <dbReference type="Proteomes" id="UP000675968"/>
    </source>
</evidence>
<dbReference type="EMBL" id="JAGVWC010000010">
    <property type="protein sequence ID" value="MBS3061520.1"/>
    <property type="molecule type" value="Genomic_DNA"/>
</dbReference>
<protein>
    <recommendedName>
        <fullName evidence="1">Zn-dependent metallo-hydrolase RNA specificity domain-containing protein</fullName>
    </recommendedName>
</protein>
<dbReference type="PANTHER" id="PTHR11203:SF49">
    <property type="entry name" value="BLL1145 PROTEIN"/>
    <property type="match status" value="1"/>
</dbReference>
<dbReference type="AlphaFoldDB" id="A0A8T4L9X8"/>
<evidence type="ECO:0000259" key="1">
    <source>
        <dbReference type="Pfam" id="PF07521"/>
    </source>
</evidence>
<dbReference type="GO" id="GO:0004521">
    <property type="term" value="F:RNA endonuclease activity"/>
    <property type="evidence" value="ECO:0007669"/>
    <property type="project" value="TreeGrafter"/>
</dbReference>
<accession>A0A8T4L9X8</accession>
<proteinExistence type="predicted"/>
<dbReference type="Pfam" id="PF07521">
    <property type="entry name" value="RMMBL"/>
    <property type="match status" value="1"/>
</dbReference>
<dbReference type="PANTHER" id="PTHR11203">
    <property type="entry name" value="CLEAVAGE AND POLYADENYLATION SPECIFICITY FACTOR FAMILY MEMBER"/>
    <property type="match status" value="1"/>
</dbReference>
<comment type="caution">
    <text evidence="2">The sequence shown here is derived from an EMBL/GenBank/DDBJ whole genome shotgun (WGS) entry which is preliminary data.</text>
</comment>
<dbReference type="InterPro" id="IPR011108">
    <property type="entry name" value="RMMBL"/>
</dbReference>
<organism evidence="2 3">
    <name type="scientific">Candidatus Iainarchaeum sp</name>
    <dbReference type="NCBI Taxonomy" id="3101447"/>
    <lineage>
        <taxon>Archaea</taxon>
        <taxon>Candidatus Iainarchaeota</taxon>
        <taxon>Candidatus Iainarchaeia</taxon>
        <taxon>Candidatus Iainarchaeales</taxon>
        <taxon>Candidatus Iainarchaeaceae</taxon>
        <taxon>Candidatus Iainarchaeum</taxon>
    </lineage>
</organism>